<reference evidence="1" key="1">
    <citation type="journal article" date="2020" name="Nature">
        <title>Giant virus diversity and host interactions through global metagenomics.</title>
        <authorList>
            <person name="Schulz F."/>
            <person name="Roux S."/>
            <person name="Paez-Espino D."/>
            <person name="Jungbluth S."/>
            <person name="Walsh D.A."/>
            <person name="Denef V.J."/>
            <person name="McMahon K.D."/>
            <person name="Konstantinidis K.T."/>
            <person name="Eloe-Fadrosh E.A."/>
            <person name="Kyrpides N.C."/>
            <person name="Woyke T."/>
        </authorList>
    </citation>
    <scope>NUCLEOTIDE SEQUENCE</scope>
    <source>
        <strain evidence="1">GVMAG-S-1040241-154</strain>
    </source>
</reference>
<name>A0A6C0JUP2_9ZZZZ</name>
<dbReference type="AlphaFoldDB" id="A0A6C0JUP2"/>
<accession>A0A6C0JUP2</accession>
<sequence>MKDTDYYKVIDNIKYDKALINTTDESIKGQGDGRISIADCDNLFKKICDKSTITKIEYRTIFYILKNYKFTDESYTYFLDKLSKY</sequence>
<proteinExistence type="predicted"/>
<evidence type="ECO:0000313" key="1">
    <source>
        <dbReference type="EMBL" id="QHU07424.1"/>
    </source>
</evidence>
<protein>
    <submittedName>
        <fullName evidence="1">Uncharacterized protein</fullName>
    </submittedName>
</protein>
<dbReference type="EMBL" id="MN740684">
    <property type="protein sequence ID" value="QHU07424.1"/>
    <property type="molecule type" value="Genomic_DNA"/>
</dbReference>
<organism evidence="1">
    <name type="scientific">viral metagenome</name>
    <dbReference type="NCBI Taxonomy" id="1070528"/>
    <lineage>
        <taxon>unclassified sequences</taxon>
        <taxon>metagenomes</taxon>
        <taxon>organismal metagenomes</taxon>
    </lineage>
</organism>